<evidence type="ECO:0000259" key="2">
    <source>
        <dbReference type="Pfam" id="PF25488"/>
    </source>
</evidence>
<keyword evidence="4" id="KW-1185">Reference proteome</keyword>
<sequence>MVALTNLLQLALIGFASAAPVTTTATTTTSTSFSGTGQLRTQWSSGDYADLGCLTDSGEWTANDDICGQFTAVRPSQNQFTLTSRDGPCQYYGARFTCGPGNAQYTFGTWPFANSIPGVECLRWGLYGIMASWEKNPPDPSDAPEEIHLADYTEQGKYVWATWRPLTSTS</sequence>
<evidence type="ECO:0000313" key="4">
    <source>
        <dbReference type="Proteomes" id="UP001303473"/>
    </source>
</evidence>
<proteinExistence type="predicted"/>
<gene>
    <name evidence="3" type="ORF">QBC46DRAFT_259682</name>
</gene>
<dbReference type="Pfam" id="PF25488">
    <property type="entry name" value="RNaseT2L_C"/>
    <property type="match status" value="1"/>
</dbReference>
<keyword evidence="1" id="KW-0732">Signal</keyword>
<accession>A0AAN6N890</accession>
<dbReference type="AlphaFoldDB" id="A0AAN6N890"/>
<feature type="domain" description="RNase T2-like C-terminal" evidence="2">
    <location>
        <begin position="32"/>
        <end position="107"/>
    </location>
</feature>
<comment type="caution">
    <text evidence="3">The sequence shown here is derived from an EMBL/GenBank/DDBJ whole genome shotgun (WGS) entry which is preliminary data.</text>
</comment>
<protein>
    <recommendedName>
        <fullName evidence="2">RNase T2-like C-terminal domain-containing protein</fullName>
    </recommendedName>
</protein>
<feature type="chain" id="PRO_5042985160" description="RNase T2-like C-terminal domain-containing protein" evidence="1">
    <location>
        <begin position="19"/>
        <end position="170"/>
    </location>
</feature>
<name>A0AAN6N890_9PEZI</name>
<feature type="signal peptide" evidence="1">
    <location>
        <begin position="1"/>
        <end position="18"/>
    </location>
</feature>
<dbReference type="InterPro" id="IPR057328">
    <property type="entry name" value="RNaseT2L_C"/>
</dbReference>
<reference evidence="4" key="1">
    <citation type="journal article" date="2023" name="Mol. Phylogenet. Evol.">
        <title>Genome-scale phylogeny and comparative genomics of the fungal order Sordariales.</title>
        <authorList>
            <person name="Hensen N."/>
            <person name="Bonometti L."/>
            <person name="Westerberg I."/>
            <person name="Brannstrom I.O."/>
            <person name="Guillou S."/>
            <person name="Cros-Aarteil S."/>
            <person name="Calhoun S."/>
            <person name="Haridas S."/>
            <person name="Kuo A."/>
            <person name="Mondo S."/>
            <person name="Pangilinan J."/>
            <person name="Riley R."/>
            <person name="LaButti K."/>
            <person name="Andreopoulos B."/>
            <person name="Lipzen A."/>
            <person name="Chen C."/>
            <person name="Yan M."/>
            <person name="Daum C."/>
            <person name="Ng V."/>
            <person name="Clum A."/>
            <person name="Steindorff A."/>
            <person name="Ohm R.A."/>
            <person name="Martin F."/>
            <person name="Silar P."/>
            <person name="Natvig D.O."/>
            <person name="Lalanne C."/>
            <person name="Gautier V."/>
            <person name="Ament-Velasquez S.L."/>
            <person name="Kruys A."/>
            <person name="Hutchinson M.I."/>
            <person name="Powell A.J."/>
            <person name="Barry K."/>
            <person name="Miller A.N."/>
            <person name="Grigoriev I.V."/>
            <person name="Debuchy R."/>
            <person name="Gladieux P."/>
            <person name="Hiltunen Thoren M."/>
            <person name="Johannesson H."/>
        </authorList>
    </citation>
    <scope>NUCLEOTIDE SEQUENCE [LARGE SCALE GENOMIC DNA]</scope>
    <source>
        <strain evidence="4">CBS 340.73</strain>
    </source>
</reference>
<evidence type="ECO:0000256" key="1">
    <source>
        <dbReference type="SAM" id="SignalP"/>
    </source>
</evidence>
<organism evidence="3 4">
    <name type="scientific">Diplogelasinospora grovesii</name>
    <dbReference type="NCBI Taxonomy" id="303347"/>
    <lineage>
        <taxon>Eukaryota</taxon>
        <taxon>Fungi</taxon>
        <taxon>Dikarya</taxon>
        <taxon>Ascomycota</taxon>
        <taxon>Pezizomycotina</taxon>
        <taxon>Sordariomycetes</taxon>
        <taxon>Sordariomycetidae</taxon>
        <taxon>Sordariales</taxon>
        <taxon>Diplogelasinosporaceae</taxon>
        <taxon>Diplogelasinospora</taxon>
    </lineage>
</organism>
<evidence type="ECO:0000313" key="3">
    <source>
        <dbReference type="EMBL" id="KAK3941017.1"/>
    </source>
</evidence>
<dbReference type="EMBL" id="MU853788">
    <property type="protein sequence ID" value="KAK3941017.1"/>
    <property type="molecule type" value="Genomic_DNA"/>
</dbReference>
<dbReference type="Proteomes" id="UP001303473">
    <property type="component" value="Unassembled WGS sequence"/>
</dbReference>